<proteinExistence type="predicted"/>
<organism evidence="1 2">
    <name type="scientific">Podospora australis</name>
    <dbReference type="NCBI Taxonomy" id="1536484"/>
    <lineage>
        <taxon>Eukaryota</taxon>
        <taxon>Fungi</taxon>
        <taxon>Dikarya</taxon>
        <taxon>Ascomycota</taxon>
        <taxon>Pezizomycotina</taxon>
        <taxon>Sordariomycetes</taxon>
        <taxon>Sordariomycetidae</taxon>
        <taxon>Sordariales</taxon>
        <taxon>Podosporaceae</taxon>
        <taxon>Podospora</taxon>
    </lineage>
</organism>
<dbReference type="EMBL" id="MU864628">
    <property type="protein sequence ID" value="KAK4182648.1"/>
    <property type="molecule type" value="Genomic_DNA"/>
</dbReference>
<dbReference type="AlphaFoldDB" id="A0AAN7ACZ8"/>
<dbReference type="Proteomes" id="UP001302126">
    <property type="component" value="Unassembled WGS sequence"/>
</dbReference>
<protein>
    <submittedName>
        <fullName evidence="1">Uncharacterized protein</fullName>
    </submittedName>
</protein>
<name>A0AAN7ACZ8_9PEZI</name>
<accession>A0AAN7ACZ8</accession>
<comment type="caution">
    <text evidence="1">The sequence shown here is derived from an EMBL/GenBank/DDBJ whole genome shotgun (WGS) entry which is preliminary data.</text>
</comment>
<reference evidence="1" key="1">
    <citation type="journal article" date="2023" name="Mol. Phylogenet. Evol.">
        <title>Genome-scale phylogeny and comparative genomics of the fungal order Sordariales.</title>
        <authorList>
            <person name="Hensen N."/>
            <person name="Bonometti L."/>
            <person name="Westerberg I."/>
            <person name="Brannstrom I.O."/>
            <person name="Guillou S."/>
            <person name="Cros-Aarteil S."/>
            <person name="Calhoun S."/>
            <person name="Haridas S."/>
            <person name="Kuo A."/>
            <person name="Mondo S."/>
            <person name="Pangilinan J."/>
            <person name="Riley R."/>
            <person name="LaButti K."/>
            <person name="Andreopoulos B."/>
            <person name="Lipzen A."/>
            <person name="Chen C."/>
            <person name="Yan M."/>
            <person name="Daum C."/>
            <person name="Ng V."/>
            <person name="Clum A."/>
            <person name="Steindorff A."/>
            <person name="Ohm R.A."/>
            <person name="Martin F."/>
            <person name="Silar P."/>
            <person name="Natvig D.O."/>
            <person name="Lalanne C."/>
            <person name="Gautier V."/>
            <person name="Ament-Velasquez S.L."/>
            <person name="Kruys A."/>
            <person name="Hutchinson M.I."/>
            <person name="Powell A.J."/>
            <person name="Barry K."/>
            <person name="Miller A.N."/>
            <person name="Grigoriev I.V."/>
            <person name="Debuchy R."/>
            <person name="Gladieux P."/>
            <person name="Hiltunen Thoren M."/>
            <person name="Johannesson H."/>
        </authorList>
    </citation>
    <scope>NUCLEOTIDE SEQUENCE</scope>
    <source>
        <strain evidence="1">PSN309</strain>
    </source>
</reference>
<sequence>MAKVFLSSQNTNHGPLRRGILNTYHNHPPQFTKTDQEPLFVGSSNGLILTSSPTSVRQSSASSGQLLSNDLYYSPRPQVFRLFETPFAKTSLPCHRVWPATMRSGLGNSRGIPVTTSQFKVQTCFRPFRAVIVRLRLLLYCVELPPFATVFCWVALGWDSELGYRHRRSATFDDPPMPLVPTGDSHRAEIRPIIETAQNRCK</sequence>
<keyword evidence="2" id="KW-1185">Reference proteome</keyword>
<evidence type="ECO:0000313" key="1">
    <source>
        <dbReference type="EMBL" id="KAK4182648.1"/>
    </source>
</evidence>
<reference evidence="1" key="2">
    <citation type="submission" date="2023-05" db="EMBL/GenBank/DDBJ databases">
        <authorList>
            <consortium name="Lawrence Berkeley National Laboratory"/>
            <person name="Steindorff A."/>
            <person name="Hensen N."/>
            <person name="Bonometti L."/>
            <person name="Westerberg I."/>
            <person name="Brannstrom I.O."/>
            <person name="Guillou S."/>
            <person name="Cros-Aarteil S."/>
            <person name="Calhoun S."/>
            <person name="Haridas S."/>
            <person name="Kuo A."/>
            <person name="Mondo S."/>
            <person name="Pangilinan J."/>
            <person name="Riley R."/>
            <person name="Labutti K."/>
            <person name="Andreopoulos B."/>
            <person name="Lipzen A."/>
            <person name="Chen C."/>
            <person name="Yanf M."/>
            <person name="Daum C."/>
            <person name="Ng V."/>
            <person name="Clum A."/>
            <person name="Ohm R."/>
            <person name="Martin F."/>
            <person name="Silar P."/>
            <person name="Natvig D."/>
            <person name="Lalanne C."/>
            <person name="Gautier V."/>
            <person name="Ament-Velasquez S.L."/>
            <person name="Kruys A."/>
            <person name="Hutchinson M.I."/>
            <person name="Powell A.J."/>
            <person name="Barry K."/>
            <person name="Miller A.N."/>
            <person name="Grigoriev I.V."/>
            <person name="Debuchy R."/>
            <person name="Gladieux P."/>
            <person name="Thoren M.H."/>
            <person name="Johannesson H."/>
        </authorList>
    </citation>
    <scope>NUCLEOTIDE SEQUENCE</scope>
    <source>
        <strain evidence="1">PSN309</strain>
    </source>
</reference>
<gene>
    <name evidence="1" type="ORF">QBC35DRAFT_148388</name>
</gene>
<evidence type="ECO:0000313" key="2">
    <source>
        <dbReference type="Proteomes" id="UP001302126"/>
    </source>
</evidence>